<feature type="signal peptide" evidence="1">
    <location>
        <begin position="1"/>
        <end position="35"/>
    </location>
</feature>
<evidence type="ECO:0000313" key="2">
    <source>
        <dbReference type="EMBL" id="SEA31024.1"/>
    </source>
</evidence>
<reference evidence="2 3" key="1">
    <citation type="submission" date="2016-10" db="EMBL/GenBank/DDBJ databases">
        <authorList>
            <person name="de Groot N.N."/>
        </authorList>
    </citation>
    <scope>NUCLEOTIDE SEQUENCE [LARGE SCALE GENOMIC DNA]</scope>
    <source>
        <strain evidence="2 3">DSM 2872</strain>
    </source>
</reference>
<dbReference type="Proteomes" id="UP000183469">
    <property type="component" value="Unassembled WGS sequence"/>
</dbReference>
<name>A0A1H4A6E5_SELRU</name>
<proteinExistence type="predicted"/>
<gene>
    <name evidence="2" type="ORF">SAMN05660648_02729</name>
</gene>
<accession>A0A1H4A6E5</accession>
<keyword evidence="1" id="KW-0732">Signal</keyword>
<protein>
    <submittedName>
        <fullName evidence="2">Uncharacterized protein</fullName>
    </submittedName>
</protein>
<evidence type="ECO:0000256" key="1">
    <source>
        <dbReference type="SAM" id="SignalP"/>
    </source>
</evidence>
<dbReference type="AlphaFoldDB" id="A0A1H4A6E5"/>
<organism evidence="2 3">
    <name type="scientific">Selenomonas ruminantium</name>
    <dbReference type="NCBI Taxonomy" id="971"/>
    <lineage>
        <taxon>Bacteria</taxon>
        <taxon>Bacillati</taxon>
        <taxon>Bacillota</taxon>
        <taxon>Negativicutes</taxon>
        <taxon>Selenomonadales</taxon>
        <taxon>Selenomonadaceae</taxon>
        <taxon>Selenomonas</taxon>
    </lineage>
</organism>
<dbReference type="EMBL" id="FNQG01000014">
    <property type="protein sequence ID" value="SEA31024.1"/>
    <property type="molecule type" value="Genomic_DNA"/>
</dbReference>
<feature type="chain" id="PRO_5010353987" evidence="1">
    <location>
        <begin position="36"/>
        <end position="454"/>
    </location>
</feature>
<evidence type="ECO:0000313" key="3">
    <source>
        <dbReference type="Proteomes" id="UP000183469"/>
    </source>
</evidence>
<sequence length="454" mass="51243">METTINFGKEWTCRSLLVVCFMAFVMLTCSSVSLASPTISEWDTEQTTQPAIDAQGYPCTAYISWSYRYKLPRYEVVTVAGKQVFNVEIEVQKKQNYHTDGWQGMGDALFGMTNHFKTVSHDMYFIDIDSDGSVRCTHQTDNMDWPGTFAHDNAEEVKNYQKEAATGRILDRSNPADWWTPKNDSAPKAFVDYIKGQKPDMLKQVQDYNKAHSEEILAIRRNSLITLQQQYGLPATAADLNTQSYLADNTTGSTTIKLDDFAKAYGKPPANYITVDSDFAWSDFLHEGGAPSIDVNWLIRNLWYVEEISRKDVFGSQSKPNTESNGVFRFAPFIWLNVGENKTTVKTLILTKIYGSTGKCTNYWAEAHDYGGKVTFDSANFIMNMDSISIPKEDAGGINNINVVNMDGATLATRQVHPCPMTFRPSEAKPESFIMDCKDTTFGETIVYRFTRIH</sequence>